<dbReference type="GO" id="GO:0016020">
    <property type="term" value="C:membrane"/>
    <property type="evidence" value="ECO:0007669"/>
    <property type="project" value="UniProtKB-SubCell"/>
</dbReference>
<feature type="transmembrane region" description="Helical" evidence="2">
    <location>
        <begin position="396"/>
        <end position="419"/>
    </location>
</feature>
<dbReference type="EMBL" id="JAMSHJ010000006">
    <property type="protein sequence ID" value="KAI5401053.1"/>
    <property type="molecule type" value="Genomic_DNA"/>
</dbReference>
<dbReference type="InterPro" id="IPR039204">
    <property type="entry name" value="MRS2-like"/>
</dbReference>
<evidence type="ECO:0000313" key="5">
    <source>
        <dbReference type="EMBL" id="KAI5401053.1"/>
    </source>
</evidence>
<dbReference type="GO" id="GO:0015095">
    <property type="term" value="F:magnesium ion transmembrane transporter activity"/>
    <property type="evidence" value="ECO:0007669"/>
    <property type="project" value="TreeGrafter"/>
</dbReference>
<comment type="caution">
    <text evidence="5">The sequence shown here is derived from an EMBL/GenBank/DDBJ whole genome shotgun (WGS) entry which is preliminary data.</text>
</comment>
<evidence type="ECO:0000256" key="4">
    <source>
        <dbReference type="SAM" id="MobiDB-lite"/>
    </source>
</evidence>
<evidence type="ECO:0000256" key="3">
    <source>
        <dbReference type="SAM" id="Coils"/>
    </source>
</evidence>
<protein>
    <recommendedName>
        <fullName evidence="2">Magnesium transporter</fullName>
    </recommendedName>
</protein>
<comment type="function">
    <text evidence="2">Magnesium transporter that may mediate the influx of magnesium.</text>
</comment>
<evidence type="ECO:0000313" key="6">
    <source>
        <dbReference type="Proteomes" id="UP001058974"/>
    </source>
</evidence>
<comment type="subcellular location">
    <subcellularLocation>
        <location evidence="2">Membrane</location>
        <topology evidence="2">Multi-pass membrane protein</topology>
    </subcellularLocation>
</comment>
<keyword evidence="2" id="KW-0813">Transport</keyword>
<organism evidence="5 6">
    <name type="scientific">Pisum sativum</name>
    <name type="common">Garden pea</name>
    <name type="synonym">Lathyrus oleraceus</name>
    <dbReference type="NCBI Taxonomy" id="3888"/>
    <lineage>
        <taxon>Eukaryota</taxon>
        <taxon>Viridiplantae</taxon>
        <taxon>Streptophyta</taxon>
        <taxon>Embryophyta</taxon>
        <taxon>Tracheophyta</taxon>
        <taxon>Spermatophyta</taxon>
        <taxon>Magnoliopsida</taxon>
        <taxon>eudicotyledons</taxon>
        <taxon>Gunneridae</taxon>
        <taxon>Pentapetalae</taxon>
        <taxon>rosids</taxon>
        <taxon>fabids</taxon>
        <taxon>Fabales</taxon>
        <taxon>Fabaceae</taxon>
        <taxon>Papilionoideae</taxon>
        <taxon>50 kb inversion clade</taxon>
        <taxon>NPAAA clade</taxon>
        <taxon>Hologalegina</taxon>
        <taxon>IRL clade</taxon>
        <taxon>Fabeae</taxon>
        <taxon>Lathyrus</taxon>
    </lineage>
</organism>
<gene>
    <name evidence="5" type="ORF">KIW84_065768</name>
</gene>
<dbReference type="FunFam" id="2.40.128.330:FF:000001">
    <property type="entry name" value="Magnesium transporter MRS2-1"/>
    <property type="match status" value="1"/>
</dbReference>
<reference evidence="5 6" key="1">
    <citation type="journal article" date="2022" name="Nat. Genet.">
        <title>Improved pea reference genome and pan-genome highlight genomic features and evolutionary characteristics.</title>
        <authorList>
            <person name="Yang T."/>
            <person name="Liu R."/>
            <person name="Luo Y."/>
            <person name="Hu S."/>
            <person name="Wang D."/>
            <person name="Wang C."/>
            <person name="Pandey M.K."/>
            <person name="Ge S."/>
            <person name="Xu Q."/>
            <person name="Li N."/>
            <person name="Li G."/>
            <person name="Huang Y."/>
            <person name="Saxena R.K."/>
            <person name="Ji Y."/>
            <person name="Li M."/>
            <person name="Yan X."/>
            <person name="He Y."/>
            <person name="Liu Y."/>
            <person name="Wang X."/>
            <person name="Xiang C."/>
            <person name="Varshney R.K."/>
            <person name="Ding H."/>
            <person name="Gao S."/>
            <person name="Zong X."/>
        </authorList>
    </citation>
    <scope>NUCLEOTIDE SEQUENCE [LARGE SCALE GENOMIC DNA]</scope>
    <source>
        <strain evidence="5 6">cv. Zhongwan 6</strain>
    </source>
</reference>
<feature type="non-terminal residue" evidence="5">
    <location>
        <position position="1"/>
    </location>
</feature>
<keyword evidence="6" id="KW-1185">Reference proteome</keyword>
<dbReference type="PANTHER" id="PTHR13890:SF35">
    <property type="entry name" value="MAGNESIUM TRANSPORTER MRS2-3"/>
    <property type="match status" value="1"/>
</dbReference>
<dbReference type="Gene3D" id="2.40.128.330">
    <property type="match status" value="1"/>
</dbReference>
<comment type="similarity">
    <text evidence="1 2">Belongs to the CorA metal ion transporter (MIT) (TC 1.A.35.5) family.</text>
</comment>
<dbReference type="Proteomes" id="UP001058974">
    <property type="component" value="Chromosome 6"/>
</dbReference>
<keyword evidence="2" id="KW-1133">Transmembrane helix</keyword>
<name>A0A9D4WDY3_PEA</name>
<keyword evidence="2" id="KW-0472">Membrane</keyword>
<proteinExistence type="inferred from homology"/>
<evidence type="ECO:0000256" key="2">
    <source>
        <dbReference type="RuleBase" id="RU366041"/>
    </source>
</evidence>
<keyword evidence="3" id="KW-0175">Coiled coil</keyword>
<accession>A0A9D4WDY3</accession>
<dbReference type="Gene3D" id="1.20.58.340">
    <property type="entry name" value="Magnesium transport protein CorA, transmembrane region"/>
    <property type="match status" value="2"/>
</dbReference>
<keyword evidence="2" id="KW-0406">Ion transport</keyword>
<dbReference type="Pfam" id="PF22099">
    <property type="entry name" value="MRS2-like"/>
    <property type="match status" value="1"/>
</dbReference>
<keyword evidence="2" id="KW-0812">Transmembrane</keyword>
<dbReference type="CDD" id="cd12823">
    <property type="entry name" value="Mrs2_Mfm1p-like"/>
    <property type="match status" value="1"/>
</dbReference>
<feature type="transmembrane region" description="Helical" evidence="2">
    <location>
        <begin position="361"/>
        <end position="384"/>
    </location>
</feature>
<dbReference type="PANTHER" id="PTHR13890">
    <property type="entry name" value="RNA SPLICING PROTEIN MRS2, MITOCHONDRIAL"/>
    <property type="match status" value="1"/>
</dbReference>
<feature type="coiled-coil region" evidence="3">
    <location>
        <begin position="154"/>
        <end position="221"/>
    </location>
</feature>
<sequence length="425" mass="47884">KMMRNERVVKVTERLVSKKASKARTWLIMSNEGQRQTVEAGKPTIMQRTGLAARDLRILDPMLSYPSTIMGRDKAMVLNLEQIKAIVSAHEVLLLNSRDPSVVPFVEELHARILHHHSIIIDHSQDDEDKKDEDEIKQVNDKKKIIPFEFVVLEACLEDVISSLENEANILELEAYPALDKLTSKISTLNLERVRHIKSRLVALTARVQRVKDELENLLDDDGDMAELYLTNKLSQQKFENSSTVSSMNNNGDDIMMNQVLQPNIADRTLSESSLKQGGDLTDHDDSKSIVSGEIPKSQAGTVNSGVGSVEELEKLLGAYFVQIGSTLNKLSMLNEYVEDTEDYINITLDDKQNRILQTGVHIGTISVIVNSFIVVTGIFGMNIHIDIFNAEDDKLFFVTIILCTAACLILYFLAMLWYKKKHML</sequence>
<feature type="region of interest" description="Disordered" evidence="4">
    <location>
        <begin position="273"/>
        <end position="304"/>
    </location>
</feature>
<keyword evidence="2" id="KW-0460">Magnesium</keyword>
<dbReference type="Gramene" id="Psat06G0576800-T1">
    <property type="protein sequence ID" value="KAI5401053.1"/>
    <property type="gene ID" value="KIW84_065768"/>
</dbReference>
<evidence type="ECO:0000256" key="1">
    <source>
        <dbReference type="ARBA" id="ARBA00007535"/>
    </source>
</evidence>
<dbReference type="AlphaFoldDB" id="A0A9D4WDY3"/>